<protein>
    <submittedName>
        <fullName evidence="4">Myosin-1</fullName>
    </submittedName>
</protein>
<keyword evidence="5" id="KW-1185">Reference proteome</keyword>
<evidence type="ECO:0000256" key="3">
    <source>
        <dbReference type="SAM" id="MobiDB-lite"/>
    </source>
</evidence>
<dbReference type="EMBL" id="KN422002">
    <property type="protein sequence ID" value="KHG22509.1"/>
    <property type="molecule type" value="Genomic_DNA"/>
</dbReference>
<feature type="compositionally biased region" description="Basic residues" evidence="3">
    <location>
        <begin position="138"/>
        <end position="147"/>
    </location>
</feature>
<evidence type="ECO:0000313" key="4">
    <source>
        <dbReference type="EMBL" id="KHG22509.1"/>
    </source>
</evidence>
<evidence type="ECO:0000256" key="2">
    <source>
        <dbReference type="ARBA" id="ARBA00023306"/>
    </source>
</evidence>
<feature type="compositionally biased region" description="Polar residues" evidence="3">
    <location>
        <begin position="68"/>
        <end position="80"/>
    </location>
</feature>
<sequence>MVGGECGGFQSQAKDPMHKKNKVWNCTTPPGGRMVSLVGISSSETAVVKGGEEGMEFDILKRPLPVKCQTTTSSSFSPGKQQEEEGEINVRAAGEGKEEKKEKNSKEIDDDDDDGFKTPTSTDSKIPAEQKQCPPAPRKPKPNKRKASSPTNGSTAVRNPLLLDLSEELESLSHKVKKKTRTQEQQ</sequence>
<keyword evidence="1" id="KW-0649">Protein kinase inhibitor</keyword>
<feature type="region of interest" description="Disordered" evidence="3">
    <location>
        <begin position="52"/>
        <end position="186"/>
    </location>
</feature>
<feature type="region of interest" description="Disordered" evidence="3">
    <location>
        <begin position="1"/>
        <end position="32"/>
    </location>
</feature>
<keyword evidence="2" id="KW-0131">Cell cycle</keyword>
<organism evidence="4 5">
    <name type="scientific">Gossypium arboreum</name>
    <name type="common">Tree cotton</name>
    <name type="synonym">Gossypium nanking</name>
    <dbReference type="NCBI Taxonomy" id="29729"/>
    <lineage>
        <taxon>Eukaryota</taxon>
        <taxon>Viridiplantae</taxon>
        <taxon>Streptophyta</taxon>
        <taxon>Embryophyta</taxon>
        <taxon>Tracheophyta</taxon>
        <taxon>Spermatophyta</taxon>
        <taxon>Magnoliopsida</taxon>
        <taxon>eudicotyledons</taxon>
        <taxon>Gunneridae</taxon>
        <taxon>Pentapetalae</taxon>
        <taxon>rosids</taxon>
        <taxon>malvids</taxon>
        <taxon>Malvales</taxon>
        <taxon>Malvaceae</taxon>
        <taxon>Malvoideae</taxon>
        <taxon>Gossypium</taxon>
    </lineage>
</organism>
<dbReference type="GO" id="GO:0005634">
    <property type="term" value="C:nucleus"/>
    <property type="evidence" value="ECO:0007669"/>
    <property type="project" value="TreeGrafter"/>
</dbReference>
<evidence type="ECO:0000256" key="1">
    <source>
        <dbReference type="ARBA" id="ARBA00023013"/>
    </source>
</evidence>
<reference evidence="5" key="1">
    <citation type="submission" date="2014-09" db="EMBL/GenBank/DDBJ databases">
        <authorList>
            <person name="Mudge J."/>
            <person name="Ramaraj T."/>
            <person name="Lindquist I.E."/>
            <person name="Bharti A.K."/>
            <person name="Sundararajan A."/>
            <person name="Cameron C.T."/>
            <person name="Woodward J.E."/>
            <person name="May G.D."/>
            <person name="Brubaker C."/>
            <person name="Broadhvest J."/>
            <person name="Wilkins T.A."/>
        </authorList>
    </citation>
    <scope>NUCLEOTIDE SEQUENCE</scope>
    <source>
        <strain evidence="5">cv. AKA8401</strain>
    </source>
</reference>
<dbReference type="GO" id="GO:0004860">
    <property type="term" value="F:protein kinase inhibitor activity"/>
    <property type="evidence" value="ECO:0007669"/>
    <property type="project" value="UniProtKB-KW"/>
</dbReference>
<evidence type="ECO:0000313" key="5">
    <source>
        <dbReference type="Proteomes" id="UP000032142"/>
    </source>
</evidence>
<gene>
    <name evidence="4" type="ORF">F383_09867</name>
</gene>
<dbReference type="GO" id="GO:0032875">
    <property type="term" value="P:regulation of DNA endoreduplication"/>
    <property type="evidence" value="ECO:0007669"/>
    <property type="project" value="InterPro"/>
</dbReference>
<accession>A0A0B0PDK0</accession>
<dbReference type="AlphaFoldDB" id="A0A0B0PDK0"/>
<name>A0A0B0PDK0_GOSAR</name>
<feature type="compositionally biased region" description="Basic and acidic residues" evidence="3">
    <location>
        <begin position="94"/>
        <end position="107"/>
    </location>
</feature>
<dbReference type="Proteomes" id="UP000032142">
    <property type="component" value="Unassembled WGS sequence"/>
</dbReference>
<proteinExistence type="predicted"/>
<dbReference type="PANTHER" id="PTHR33142">
    <property type="entry name" value="CYCLIN-DEPENDENT PROTEIN KINASE INHIBITOR SMR13"/>
    <property type="match status" value="1"/>
</dbReference>
<dbReference type="PANTHER" id="PTHR33142:SF65">
    <property type="entry name" value="CYCLIN-DEPENDENT PROTEIN KINASE INHIBITOR SMR2-LIKE"/>
    <property type="match status" value="1"/>
</dbReference>
<dbReference type="InterPro" id="IPR040389">
    <property type="entry name" value="SMR"/>
</dbReference>